<dbReference type="EMBL" id="UINC01000196">
    <property type="protein sequence ID" value="SUZ50906.1"/>
    <property type="molecule type" value="Genomic_DNA"/>
</dbReference>
<gene>
    <name evidence="1" type="ORF">METZ01_LOCUS3760</name>
</gene>
<proteinExistence type="predicted"/>
<evidence type="ECO:0000313" key="1">
    <source>
        <dbReference type="EMBL" id="SUZ50906.1"/>
    </source>
</evidence>
<dbReference type="AlphaFoldDB" id="A0A381N8F6"/>
<sequence length="114" mass="13930">MSSLKSLLTNIFKEKSISNSIINYKNEMELINDKRLYKEWVEEEKFLSKELNQAKHNVQILRHRIKDKCLHADVTEEIYPGWERSHHSYRCNICHFYVRIHEEFDYRNITKTIE</sequence>
<protein>
    <submittedName>
        <fullName evidence="1">Uncharacterized protein</fullName>
    </submittedName>
</protein>
<reference evidence="1" key="1">
    <citation type="submission" date="2018-05" db="EMBL/GenBank/DDBJ databases">
        <authorList>
            <person name="Lanie J.A."/>
            <person name="Ng W.-L."/>
            <person name="Kazmierczak K.M."/>
            <person name="Andrzejewski T.M."/>
            <person name="Davidsen T.M."/>
            <person name="Wayne K.J."/>
            <person name="Tettelin H."/>
            <person name="Glass J.I."/>
            <person name="Rusch D."/>
            <person name="Podicherti R."/>
            <person name="Tsui H.-C.T."/>
            <person name="Winkler M.E."/>
        </authorList>
    </citation>
    <scope>NUCLEOTIDE SEQUENCE</scope>
</reference>
<accession>A0A381N8F6</accession>
<name>A0A381N8F6_9ZZZZ</name>
<organism evidence="1">
    <name type="scientific">marine metagenome</name>
    <dbReference type="NCBI Taxonomy" id="408172"/>
    <lineage>
        <taxon>unclassified sequences</taxon>
        <taxon>metagenomes</taxon>
        <taxon>ecological metagenomes</taxon>
    </lineage>
</organism>